<evidence type="ECO:0000259" key="2">
    <source>
        <dbReference type="Pfam" id="PF22693"/>
    </source>
</evidence>
<proteinExistence type="predicted"/>
<evidence type="ECO:0000256" key="1">
    <source>
        <dbReference type="SAM" id="Phobius"/>
    </source>
</evidence>
<feature type="domain" description="MACPF-like" evidence="2">
    <location>
        <begin position="111"/>
        <end position="325"/>
    </location>
</feature>
<dbReference type="EMBL" id="WTPW01000008">
    <property type="protein sequence ID" value="KAF0561623.1"/>
    <property type="molecule type" value="Genomic_DNA"/>
</dbReference>
<dbReference type="AlphaFoldDB" id="A0A8H4EVH2"/>
<keyword evidence="1" id="KW-0812">Transmembrane</keyword>
<evidence type="ECO:0000313" key="4">
    <source>
        <dbReference type="Proteomes" id="UP000439903"/>
    </source>
</evidence>
<organism evidence="3 4">
    <name type="scientific">Gigaspora margarita</name>
    <dbReference type="NCBI Taxonomy" id="4874"/>
    <lineage>
        <taxon>Eukaryota</taxon>
        <taxon>Fungi</taxon>
        <taxon>Fungi incertae sedis</taxon>
        <taxon>Mucoromycota</taxon>
        <taxon>Glomeromycotina</taxon>
        <taxon>Glomeromycetes</taxon>
        <taxon>Diversisporales</taxon>
        <taxon>Gigasporaceae</taxon>
        <taxon>Gigaspora</taxon>
    </lineage>
</organism>
<dbReference type="InterPro" id="IPR054586">
    <property type="entry name" value="MACPF_1_fungal"/>
</dbReference>
<name>A0A8H4EVH2_GIGMA</name>
<dbReference type="Proteomes" id="UP000439903">
    <property type="component" value="Unassembled WGS sequence"/>
</dbReference>
<gene>
    <name evidence="3" type="ORF">F8M41_022537</name>
</gene>
<dbReference type="Pfam" id="PF22693">
    <property type="entry name" value="MACPF_1"/>
    <property type="match status" value="1"/>
</dbReference>
<protein>
    <submittedName>
        <fullName evidence="3">Hsp70 family protein</fullName>
    </submittedName>
</protein>
<keyword evidence="4" id="KW-1185">Reference proteome</keyword>
<keyword evidence="1" id="KW-1133">Transmembrane helix</keyword>
<evidence type="ECO:0000313" key="3">
    <source>
        <dbReference type="EMBL" id="KAF0561623.1"/>
    </source>
</evidence>
<sequence length="655" mass="74848">MGDTLIIIVITVVTIIIFICRNFNLNQLKNERDNNNSIENNHDFNLNQLKDERGFKLNDNSIESADNQGFEIYISNIKLVQPTVFKTCHSKKKCELSCDDSCKRSLILETNIKAVSDWFSASFGLSRKTSKQEHRNNKQSTEHSYHAYIKAKLDIQNTCIGPTKSYIKDIEDAVKDTLTTNEKIQNLRKVSEKYGHFYAHHLFIGGAIIEDIESTEYLITDENSKSRSTGAQVGIGTSLLNNNLHAQVGADIARENVNKKKFSNSNRKQEVRIIGGNDDLYDDQDPSNLNPWRESLKKPNTWKVIGYDRIYPLFELLDEKLQEKVLKALGPRILKYGVDGINFNGDPNKYKPNVYYLFNHIREIKNIHKCQIFASIVSTKDDVFSLYVDHENKDASHPVIVVHRIQWKKSKTYCQAKAKLCWIIVGLPTSFDFKNQPPLSFRSGTHSAFENNHFGIEKITDYKFLDFNKTCILATCVLTATETDPTEADPTAPHATAYAIKYDPQDSKFVIGAHFTPCNKSACLFAYDINEKKGNPFVYNNEILQRMSLHFCAVDENNCSQRIGYGQINVEWEKKLWKNISYGKAIGKTETFPILTDVNRPILVNQLFDNCDNCQYHGFVNINNSDKVNFDKVIYGPLNSKPLKSCNERIAFLSL</sequence>
<keyword evidence="1" id="KW-0472">Membrane</keyword>
<dbReference type="OrthoDB" id="2346449at2759"/>
<accession>A0A8H4EVH2</accession>
<reference evidence="3 4" key="1">
    <citation type="journal article" date="2019" name="Environ. Microbiol.">
        <title>At the nexus of three kingdoms: the genome of the mycorrhizal fungus Gigaspora margarita provides insights into plant, endobacterial and fungal interactions.</title>
        <authorList>
            <person name="Venice F."/>
            <person name="Ghignone S."/>
            <person name="Salvioli di Fossalunga A."/>
            <person name="Amselem J."/>
            <person name="Novero M."/>
            <person name="Xianan X."/>
            <person name="Sedzielewska Toro K."/>
            <person name="Morin E."/>
            <person name="Lipzen A."/>
            <person name="Grigoriev I.V."/>
            <person name="Henrissat B."/>
            <person name="Martin F.M."/>
            <person name="Bonfante P."/>
        </authorList>
    </citation>
    <scope>NUCLEOTIDE SEQUENCE [LARGE SCALE GENOMIC DNA]</scope>
    <source>
        <strain evidence="3 4">BEG34</strain>
    </source>
</reference>
<feature type="transmembrane region" description="Helical" evidence="1">
    <location>
        <begin position="6"/>
        <end position="24"/>
    </location>
</feature>
<comment type="caution">
    <text evidence="3">The sequence shown here is derived from an EMBL/GenBank/DDBJ whole genome shotgun (WGS) entry which is preliminary data.</text>
</comment>